<name>A0A6A4Q052_LUPAL</name>
<dbReference type="AlphaFoldDB" id="A0A6A4Q052"/>
<dbReference type="EMBL" id="WOCE01000009">
    <property type="protein sequence ID" value="KAE9606886.1"/>
    <property type="molecule type" value="Genomic_DNA"/>
</dbReference>
<keyword evidence="1" id="KW-0812">Transmembrane</keyword>
<comment type="caution">
    <text evidence="2">The sequence shown here is derived from an EMBL/GenBank/DDBJ whole genome shotgun (WGS) entry which is preliminary data.</text>
</comment>
<dbReference type="Proteomes" id="UP000447434">
    <property type="component" value="Chromosome 9"/>
</dbReference>
<gene>
    <name evidence="2" type="ORF">Lalb_Chr09g0324301</name>
</gene>
<evidence type="ECO:0000256" key="1">
    <source>
        <dbReference type="SAM" id="Phobius"/>
    </source>
</evidence>
<organism evidence="2 3">
    <name type="scientific">Lupinus albus</name>
    <name type="common">White lupine</name>
    <name type="synonym">Lupinus termis</name>
    <dbReference type="NCBI Taxonomy" id="3870"/>
    <lineage>
        <taxon>Eukaryota</taxon>
        <taxon>Viridiplantae</taxon>
        <taxon>Streptophyta</taxon>
        <taxon>Embryophyta</taxon>
        <taxon>Tracheophyta</taxon>
        <taxon>Spermatophyta</taxon>
        <taxon>Magnoliopsida</taxon>
        <taxon>eudicotyledons</taxon>
        <taxon>Gunneridae</taxon>
        <taxon>Pentapetalae</taxon>
        <taxon>rosids</taxon>
        <taxon>fabids</taxon>
        <taxon>Fabales</taxon>
        <taxon>Fabaceae</taxon>
        <taxon>Papilionoideae</taxon>
        <taxon>50 kb inversion clade</taxon>
        <taxon>genistoids sensu lato</taxon>
        <taxon>core genistoids</taxon>
        <taxon>Genisteae</taxon>
        <taxon>Lupinus</taxon>
    </lineage>
</organism>
<protein>
    <submittedName>
        <fullName evidence="2">Uncharacterized protein</fullName>
    </submittedName>
</protein>
<keyword evidence="1" id="KW-0472">Membrane</keyword>
<evidence type="ECO:0000313" key="3">
    <source>
        <dbReference type="Proteomes" id="UP000447434"/>
    </source>
</evidence>
<feature type="transmembrane region" description="Helical" evidence="1">
    <location>
        <begin position="12"/>
        <end position="33"/>
    </location>
</feature>
<accession>A0A6A4Q052</accession>
<sequence>MIIYKSHESRYLISDYIIASTLAYTNPIISFLYSSNDERFQCDYMMKHEAMIIN</sequence>
<keyword evidence="1" id="KW-1133">Transmembrane helix</keyword>
<proteinExistence type="predicted"/>
<reference evidence="3" key="1">
    <citation type="journal article" date="2020" name="Nat. Commun.">
        <title>Genome sequence of the cluster root forming white lupin.</title>
        <authorList>
            <person name="Hufnagel B."/>
            <person name="Marques A."/>
            <person name="Soriano A."/>
            <person name="Marques L."/>
            <person name="Divol F."/>
            <person name="Doumas P."/>
            <person name="Sallet E."/>
            <person name="Mancinotti D."/>
            <person name="Carrere S."/>
            <person name="Marande W."/>
            <person name="Arribat S."/>
            <person name="Keller J."/>
            <person name="Huneau C."/>
            <person name="Blein T."/>
            <person name="Aime D."/>
            <person name="Laguerre M."/>
            <person name="Taylor J."/>
            <person name="Schubert V."/>
            <person name="Nelson M."/>
            <person name="Geu-Flores F."/>
            <person name="Crespi M."/>
            <person name="Gallardo-Guerrero K."/>
            <person name="Delaux P.-M."/>
            <person name="Salse J."/>
            <person name="Berges H."/>
            <person name="Guyot R."/>
            <person name="Gouzy J."/>
            <person name="Peret B."/>
        </authorList>
    </citation>
    <scope>NUCLEOTIDE SEQUENCE [LARGE SCALE GENOMIC DNA]</scope>
    <source>
        <strain evidence="3">cv. Amiga</strain>
    </source>
</reference>
<evidence type="ECO:0000313" key="2">
    <source>
        <dbReference type="EMBL" id="KAE9606886.1"/>
    </source>
</evidence>
<keyword evidence="3" id="KW-1185">Reference proteome</keyword>